<accession>A0A388L914</accession>
<proteinExistence type="predicted"/>
<name>A0A388L914_CHABU</name>
<comment type="caution">
    <text evidence="1">The sequence shown here is derived from an EMBL/GenBank/DDBJ whole genome shotgun (WGS) entry which is preliminary data.</text>
</comment>
<evidence type="ECO:0000313" key="1">
    <source>
        <dbReference type="EMBL" id="GBG78810.1"/>
    </source>
</evidence>
<dbReference type="Gramene" id="GBG78810">
    <property type="protein sequence ID" value="GBG78810"/>
    <property type="gene ID" value="CBR_g28034"/>
</dbReference>
<dbReference type="AlphaFoldDB" id="A0A388L914"/>
<reference evidence="1 2" key="1">
    <citation type="journal article" date="2018" name="Cell">
        <title>The Chara Genome: Secondary Complexity and Implications for Plant Terrestrialization.</title>
        <authorList>
            <person name="Nishiyama T."/>
            <person name="Sakayama H."/>
            <person name="Vries J.D."/>
            <person name="Buschmann H."/>
            <person name="Saint-Marcoux D."/>
            <person name="Ullrich K.K."/>
            <person name="Haas F.B."/>
            <person name="Vanderstraeten L."/>
            <person name="Becker D."/>
            <person name="Lang D."/>
            <person name="Vosolsobe S."/>
            <person name="Rombauts S."/>
            <person name="Wilhelmsson P.K.I."/>
            <person name="Janitza P."/>
            <person name="Kern R."/>
            <person name="Heyl A."/>
            <person name="Rumpler F."/>
            <person name="Villalobos L.I.A.C."/>
            <person name="Clay J.M."/>
            <person name="Skokan R."/>
            <person name="Toyoda A."/>
            <person name="Suzuki Y."/>
            <person name="Kagoshima H."/>
            <person name="Schijlen E."/>
            <person name="Tajeshwar N."/>
            <person name="Catarino B."/>
            <person name="Hetherington A.J."/>
            <person name="Saltykova A."/>
            <person name="Bonnot C."/>
            <person name="Breuninger H."/>
            <person name="Symeonidi A."/>
            <person name="Radhakrishnan G.V."/>
            <person name="Van Nieuwerburgh F."/>
            <person name="Deforce D."/>
            <person name="Chang C."/>
            <person name="Karol K.G."/>
            <person name="Hedrich R."/>
            <person name="Ulvskov P."/>
            <person name="Glockner G."/>
            <person name="Delwiche C.F."/>
            <person name="Petrasek J."/>
            <person name="Van de Peer Y."/>
            <person name="Friml J."/>
            <person name="Beilby M."/>
            <person name="Dolan L."/>
            <person name="Kohara Y."/>
            <person name="Sugano S."/>
            <person name="Fujiyama A."/>
            <person name="Delaux P.-M."/>
            <person name="Quint M."/>
            <person name="TheiBen G."/>
            <person name="Hagemann M."/>
            <person name="Harholt J."/>
            <person name="Dunand C."/>
            <person name="Zachgo S."/>
            <person name="Langdale J."/>
            <person name="Maumus F."/>
            <person name="Straeten D.V.D."/>
            <person name="Gould S.B."/>
            <person name="Rensing S.A."/>
        </authorList>
    </citation>
    <scope>NUCLEOTIDE SEQUENCE [LARGE SCALE GENOMIC DNA]</scope>
    <source>
        <strain evidence="1 2">S276</strain>
    </source>
</reference>
<evidence type="ECO:0000313" key="2">
    <source>
        <dbReference type="Proteomes" id="UP000265515"/>
    </source>
</evidence>
<keyword evidence="2" id="KW-1185">Reference proteome</keyword>
<dbReference type="Proteomes" id="UP000265515">
    <property type="component" value="Unassembled WGS sequence"/>
</dbReference>
<dbReference type="EMBL" id="BFEA01000304">
    <property type="protein sequence ID" value="GBG78810.1"/>
    <property type="molecule type" value="Genomic_DNA"/>
</dbReference>
<gene>
    <name evidence="1" type="ORF">CBR_g28034</name>
</gene>
<organism evidence="1 2">
    <name type="scientific">Chara braunii</name>
    <name type="common">Braun's stonewort</name>
    <dbReference type="NCBI Taxonomy" id="69332"/>
    <lineage>
        <taxon>Eukaryota</taxon>
        <taxon>Viridiplantae</taxon>
        <taxon>Streptophyta</taxon>
        <taxon>Charophyceae</taxon>
        <taxon>Charales</taxon>
        <taxon>Characeae</taxon>
        <taxon>Chara</taxon>
    </lineage>
</organism>
<protein>
    <submittedName>
        <fullName evidence="1">Uncharacterized protein</fullName>
    </submittedName>
</protein>
<sequence length="425" mass="44521">MYPCLGGDDHHPDCLTLRRSCGDVRAAAAGGHSGDQPVAARTYATALIAVAAPVVAGSIVAAANVSAFAVGAAAFVTPAVDIVVDGIARVELAAGCGAAPHIAWSARHVVVVDGGALEAAPALGTSTAFELAVDVVDIAAVIVVVVVVDVLVADQVVVETLGCEQPGKRRGRNVAAAVGAVAEVAVAYPLICPGTVGALDTHPCVAAGQADPGAVVAPWENSVVDHGTVGYGTVPPTPPCSVVGPGAVELQGLLLLLRHHPSLILFRSTIQLLHLQFCRRHQVSMNWLLLRFPREVQLVLVIQVGLLPLPLKRQDASQVLELAKVLLRFLELQRRGRLPVHPLLDCRRKLIFTTVVAENIFLHVDSRADVAASCRRHVGIPIPAYVAEAADTQDTWLQSASVAHDTTYLARVLVDGPSRPQVARR</sequence>